<dbReference type="Gene3D" id="3.40.50.300">
    <property type="entry name" value="P-loop containing nucleotide triphosphate hydrolases"/>
    <property type="match status" value="1"/>
</dbReference>
<evidence type="ECO:0000313" key="16">
    <source>
        <dbReference type="Proteomes" id="UP001302667"/>
    </source>
</evidence>
<feature type="binding site" evidence="9">
    <location>
        <begin position="30"/>
        <end position="37"/>
    </location>
    <ligand>
        <name>ATP</name>
        <dbReference type="ChEBI" id="CHEBI:30616"/>
    </ligand>
</feature>
<dbReference type="NCBIfam" id="TIGR00611">
    <property type="entry name" value="recf"/>
    <property type="match status" value="1"/>
</dbReference>
<dbReference type="PROSITE" id="PS00617">
    <property type="entry name" value="RECF_1"/>
    <property type="match status" value="1"/>
</dbReference>
<dbReference type="KEGG" id="aall:I6G90_15825"/>
<keyword evidence="4 9" id="KW-0963">Cytoplasm</keyword>
<evidence type="ECO:0000259" key="11">
    <source>
        <dbReference type="Pfam" id="PF02463"/>
    </source>
</evidence>
<dbReference type="GO" id="GO:0000731">
    <property type="term" value="P:DNA synthesis involved in DNA repair"/>
    <property type="evidence" value="ECO:0007669"/>
    <property type="project" value="TreeGrafter"/>
</dbReference>
<name>A0A0T6UMC2_9GAMM</name>
<evidence type="ECO:0000313" key="13">
    <source>
        <dbReference type="EMBL" id="WED76725.1"/>
    </source>
</evidence>
<dbReference type="Proteomes" id="UP001302667">
    <property type="component" value="Chromosome"/>
</dbReference>
<evidence type="ECO:0000256" key="7">
    <source>
        <dbReference type="ARBA" id="ARBA00022840"/>
    </source>
</evidence>
<comment type="similarity">
    <text evidence="2 9 10">Belongs to the RecF family.</text>
</comment>
<dbReference type="GO" id="GO:0006260">
    <property type="term" value="P:DNA replication"/>
    <property type="evidence" value="ECO:0007669"/>
    <property type="project" value="UniProtKB-UniRule"/>
</dbReference>
<sequence length="367" mass="40958">MSLVKLQLSDFRNIQQASLKLSPGLNILVGCNGSGKTSVLEAIHYLGLGRSFRTHLTGRVIRQGERAFTLFAQCELEGRQVPIGLAKDKSGETQLKIAGAQAQRLADLAELLPVQLIHPDGFNLLTGGPQARRAWLDWGVFHQEPTFFALWGRVRRLLKQRNALLRQSTQYRQLAFWDQELVRLGGELAEFRASYCQAITPLIKEMTADFLPEFDISLGFYRGWEKDTPLGDLLEAGFERDRALGYTGVGPQKADVRLKANGVPAQDILSRGQLKLLVCAMRLAQGLYLNQHSSRGCIFLIDDFASELDVDKRRLLAARLKQCASQVFITAIDTGQLADMMDANDCKLFHVEQGKISETLEKAESKL</sequence>
<evidence type="ECO:0000313" key="14">
    <source>
        <dbReference type="EMBL" id="WOE66561.1"/>
    </source>
</evidence>
<dbReference type="InterPro" id="IPR001238">
    <property type="entry name" value="DNA-binding_RecF"/>
</dbReference>
<keyword evidence="7 9" id="KW-0067">ATP-binding</keyword>
<evidence type="ECO:0000256" key="10">
    <source>
        <dbReference type="RuleBase" id="RU000578"/>
    </source>
</evidence>
<dbReference type="InterPro" id="IPR042174">
    <property type="entry name" value="RecF_2"/>
</dbReference>
<organism evidence="12 15">
    <name type="scientific">Aeromonas allosaccharophila</name>
    <dbReference type="NCBI Taxonomy" id="656"/>
    <lineage>
        <taxon>Bacteria</taxon>
        <taxon>Pseudomonadati</taxon>
        <taxon>Pseudomonadota</taxon>
        <taxon>Gammaproteobacteria</taxon>
        <taxon>Aeromonadales</taxon>
        <taxon>Aeromonadaceae</taxon>
        <taxon>Aeromonas</taxon>
    </lineage>
</organism>
<accession>A0A0T6UMC2</accession>
<evidence type="ECO:0000256" key="5">
    <source>
        <dbReference type="ARBA" id="ARBA00022705"/>
    </source>
</evidence>
<reference evidence="13" key="2">
    <citation type="submission" date="2023-02" db="EMBL/GenBank/DDBJ databases">
        <title>The sequence of Aeromonas allosaccharophila K520.</title>
        <authorList>
            <person name="Luo X."/>
        </authorList>
    </citation>
    <scope>NUCLEOTIDE SEQUENCE</scope>
    <source>
        <strain evidence="13">K520</strain>
    </source>
</reference>
<evidence type="ECO:0000256" key="4">
    <source>
        <dbReference type="ARBA" id="ARBA00022490"/>
    </source>
</evidence>
<dbReference type="GO" id="GO:0009432">
    <property type="term" value="P:SOS response"/>
    <property type="evidence" value="ECO:0007669"/>
    <property type="project" value="UniProtKB-UniRule"/>
</dbReference>
<dbReference type="GO" id="GO:0006302">
    <property type="term" value="P:double-strand break repair"/>
    <property type="evidence" value="ECO:0007669"/>
    <property type="project" value="TreeGrafter"/>
</dbReference>
<evidence type="ECO:0000256" key="3">
    <source>
        <dbReference type="ARBA" id="ARBA00020170"/>
    </source>
</evidence>
<evidence type="ECO:0000256" key="2">
    <source>
        <dbReference type="ARBA" id="ARBA00008016"/>
    </source>
</evidence>
<dbReference type="InterPro" id="IPR018078">
    <property type="entry name" value="DNA-binding_RecF_CS"/>
</dbReference>
<keyword evidence="9 10" id="KW-0742">SOS response</keyword>
<dbReference type="PROSITE" id="PS51257">
    <property type="entry name" value="PROKAR_LIPOPROTEIN"/>
    <property type="match status" value="1"/>
</dbReference>
<reference evidence="12 15" key="1">
    <citation type="submission" date="2020-12" db="EMBL/GenBank/DDBJ databases">
        <title>FDA dAtabase for Regulatory Grade micrObial Sequences (FDA-ARGOS): Supporting development and validation of Infectious Disease Dx tests.</title>
        <authorList>
            <person name="Sproer C."/>
            <person name="Gronow S."/>
            <person name="Severitt S."/>
            <person name="Schroder I."/>
            <person name="Tallon L."/>
            <person name="Sadzewicz L."/>
            <person name="Zhao X."/>
            <person name="Boylan J."/>
            <person name="Ott S."/>
            <person name="Bowen H."/>
            <person name="Vavikolanu K."/>
            <person name="Mehta A."/>
            <person name="Aluvathingal J."/>
            <person name="Nadendla S."/>
            <person name="Lowell S."/>
            <person name="Myers T."/>
            <person name="Yan Y."/>
            <person name="Sichtig H."/>
        </authorList>
    </citation>
    <scope>NUCLEOTIDE SEQUENCE [LARGE SCALE GENOMIC DNA]</scope>
    <source>
        <strain evidence="12 15">FDAARGOS_933</strain>
    </source>
</reference>
<dbReference type="GeneID" id="60787106"/>
<dbReference type="EMBL" id="CP065745">
    <property type="protein sequence ID" value="QPR53897.1"/>
    <property type="molecule type" value="Genomic_DNA"/>
</dbReference>
<keyword evidence="9 10" id="KW-0234">DNA repair</keyword>
<keyword evidence="5 9" id="KW-0235">DNA replication</keyword>
<comment type="subcellular location">
    <subcellularLocation>
        <location evidence="1 9 10">Cytoplasm</location>
    </subcellularLocation>
</comment>
<dbReference type="PROSITE" id="PS00618">
    <property type="entry name" value="RECF_2"/>
    <property type="match status" value="1"/>
</dbReference>
<gene>
    <name evidence="9 12" type="primary">recF</name>
    <name evidence="12" type="ORF">I6G90_15825</name>
    <name evidence="13" type="ORF">PYU98_00015</name>
    <name evidence="14" type="ORF">RY972_00015</name>
</gene>
<dbReference type="Proteomes" id="UP000595101">
    <property type="component" value="Chromosome"/>
</dbReference>
<dbReference type="InterPro" id="IPR003395">
    <property type="entry name" value="RecF/RecN/SMC_N"/>
</dbReference>
<keyword evidence="6 9" id="KW-0547">Nucleotide-binding</keyword>
<reference evidence="14 16" key="3">
    <citation type="submission" date="2023-10" db="EMBL/GenBank/DDBJ databases">
        <title>Genome analysis of psychrotrophic aerobic bacterium Aeromonas allosaccharophila BIM B-1809 isolated from infected fish.</title>
        <authorList>
            <person name="Leanovich S.I."/>
            <person name="Sidarenka A.V."/>
            <person name="Akhremchuk A.E."/>
            <person name="Sikolenko M.A."/>
            <person name="Valentovich L.N."/>
        </authorList>
    </citation>
    <scope>NUCLEOTIDE SEQUENCE [LARGE SCALE GENOMIC DNA]</scope>
    <source>
        <strain evidence="14 16">BIM B-1809</strain>
    </source>
</reference>
<keyword evidence="16" id="KW-1185">Reference proteome</keyword>
<evidence type="ECO:0000256" key="6">
    <source>
        <dbReference type="ARBA" id="ARBA00022741"/>
    </source>
</evidence>
<feature type="domain" description="RecF/RecN/SMC N-terminal" evidence="11">
    <location>
        <begin position="3"/>
        <end position="355"/>
    </location>
</feature>
<dbReference type="PANTHER" id="PTHR32182:SF0">
    <property type="entry name" value="DNA REPLICATION AND REPAIR PROTEIN RECF"/>
    <property type="match status" value="1"/>
</dbReference>
<dbReference type="AlphaFoldDB" id="A0A0T6UMC2"/>
<evidence type="ECO:0000256" key="9">
    <source>
        <dbReference type="HAMAP-Rule" id="MF_00365"/>
    </source>
</evidence>
<dbReference type="GO" id="GO:0005737">
    <property type="term" value="C:cytoplasm"/>
    <property type="evidence" value="ECO:0007669"/>
    <property type="project" value="UniProtKB-SubCell"/>
</dbReference>
<dbReference type="GO" id="GO:0003697">
    <property type="term" value="F:single-stranded DNA binding"/>
    <property type="evidence" value="ECO:0007669"/>
    <property type="project" value="UniProtKB-UniRule"/>
</dbReference>
<dbReference type="HAMAP" id="MF_00365">
    <property type="entry name" value="RecF"/>
    <property type="match status" value="1"/>
</dbReference>
<dbReference type="GeneID" id="60845964"/>
<dbReference type="Proteomes" id="UP001213721">
    <property type="component" value="Chromosome"/>
</dbReference>
<dbReference type="Pfam" id="PF02463">
    <property type="entry name" value="SMC_N"/>
    <property type="match status" value="1"/>
</dbReference>
<dbReference type="InterPro" id="IPR027417">
    <property type="entry name" value="P-loop_NTPase"/>
</dbReference>
<dbReference type="PANTHER" id="PTHR32182">
    <property type="entry name" value="DNA REPLICATION AND REPAIR PROTEIN RECF"/>
    <property type="match status" value="1"/>
</dbReference>
<proteinExistence type="inferred from homology"/>
<dbReference type="RefSeq" id="WP_005339305.1">
    <property type="nucleotide sequence ID" value="NZ_CAAKNO010000003.1"/>
</dbReference>
<comment type="function">
    <text evidence="9 10">The RecF protein is involved in DNA metabolism; it is required for DNA replication and normal SOS inducibility. RecF binds preferentially to single-stranded, linear DNA. It also seems to bind ATP.</text>
</comment>
<evidence type="ECO:0000256" key="8">
    <source>
        <dbReference type="ARBA" id="ARBA00023125"/>
    </source>
</evidence>
<dbReference type="GO" id="GO:0005524">
    <property type="term" value="F:ATP binding"/>
    <property type="evidence" value="ECO:0007669"/>
    <property type="project" value="UniProtKB-UniRule"/>
</dbReference>
<dbReference type="Gene3D" id="1.20.1050.90">
    <property type="entry name" value="RecF/RecN/SMC, N-terminal domain"/>
    <property type="match status" value="1"/>
</dbReference>
<keyword evidence="9 10" id="KW-0227">DNA damage</keyword>
<keyword evidence="8 9" id="KW-0238">DNA-binding</keyword>
<evidence type="ECO:0000256" key="1">
    <source>
        <dbReference type="ARBA" id="ARBA00004496"/>
    </source>
</evidence>
<dbReference type="EMBL" id="CP136584">
    <property type="protein sequence ID" value="WOE66561.1"/>
    <property type="molecule type" value="Genomic_DNA"/>
</dbReference>
<evidence type="ECO:0000313" key="15">
    <source>
        <dbReference type="Proteomes" id="UP000595101"/>
    </source>
</evidence>
<evidence type="ECO:0000313" key="12">
    <source>
        <dbReference type="EMBL" id="QPR53897.1"/>
    </source>
</evidence>
<dbReference type="EMBL" id="CP118988">
    <property type="protein sequence ID" value="WED76725.1"/>
    <property type="molecule type" value="Genomic_DNA"/>
</dbReference>
<protein>
    <recommendedName>
        <fullName evidence="3 9">DNA replication and repair protein RecF</fullName>
    </recommendedName>
</protein>
<dbReference type="SUPFAM" id="SSF52540">
    <property type="entry name" value="P-loop containing nucleoside triphosphate hydrolases"/>
    <property type="match status" value="1"/>
</dbReference>